<sequence length="516" mass="59627">MVKLLIVDDEEIERRSMELILAKAFPDLAIREAKNGKVAVELARSFKPDLILMDIKMPGMNGLDAVEQIKKDGSTAKFIMVTAYDTFDYAKQAIKLGAKDYILKPSKVSEMITTVGHVIEQINAEKAAHAEQRKQKLHFQKSKRVIETDMVTQLLFDHVHDVHIDMLMDMLDIKSIGQMFVLVVLLPEGLENQYPAIVDRVKQEGNVWVGALYGRQFPVIVFRDEAKTYRSQAGAIIRNSLKAMERNMEQGWFVGIGDVYDSIDDIKKSYHQAVIALMDTARPMKYRFYADVPVGDNQCDRQLDKYRTKAFFDQVRLGEWDKITQKLTMLIQCYEKEAAPLQKAQQRILEMVWMIARILDEMNVQMEWKHIELHSRTYRQFVEEITLFLGRVKAKYIAYYHDLEVDSMQQVKQYIIAHSNEDISLDLLADQVGLSPIYISKMFKEKLGINYIDFLTECRIEKAKALLADPEKSIKEITFDSGYHDPNYFSKVFKRLTGVSPKAYREKILGTQHASH</sequence>
<dbReference type="InterPro" id="IPR041522">
    <property type="entry name" value="CdaR_GGDEF"/>
</dbReference>
<dbReference type="SUPFAM" id="SSF46689">
    <property type="entry name" value="Homeodomain-like"/>
    <property type="match status" value="2"/>
</dbReference>
<dbReference type="PROSITE" id="PS01124">
    <property type="entry name" value="HTH_ARAC_FAMILY_2"/>
    <property type="match status" value="1"/>
</dbReference>
<dbReference type="Gene3D" id="3.40.50.2300">
    <property type="match status" value="1"/>
</dbReference>
<feature type="domain" description="Response regulatory" evidence="6">
    <location>
        <begin position="3"/>
        <end position="119"/>
    </location>
</feature>
<protein>
    <submittedName>
        <fullName evidence="7">Two-component system, response regulator YesN</fullName>
    </submittedName>
</protein>
<dbReference type="STRING" id="1503961.SAMN05421736_1017"/>
<dbReference type="EMBL" id="FNPI01000001">
    <property type="protein sequence ID" value="SDX95860.1"/>
    <property type="molecule type" value="Genomic_DNA"/>
</dbReference>
<dbReference type="AlphaFoldDB" id="A0A1H3FY49"/>
<feature type="domain" description="HTH araC/xylS-type" evidence="5">
    <location>
        <begin position="409"/>
        <end position="507"/>
    </location>
</feature>
<dbReference type="GO" id="GO:0003700">
    <property type="term" value="F:DNA-binding transcription factor activity"/>
    <property type="evidence" value="ECO:0007669"/>
    <property type="project" value="InterPro"/>
</dbReference>
<dbReference type="Pfam" id="PF00072">
    <property type="entry name" value="Response_reg"/>
    <property type="match status" value="1"/>
</dbReference>
<dbReference type="PROSITE" id="PS50110">
    <property type="entry name" value="RESPONSE_REGULATORY"/>
    <property type="match status" value="1"/>
</dbReference>
<dbReference type="SMART" id="SM00342">
    <property type="entry name" value="HTH_ARAC"/>
    <property type="match status" value="1"/>
</dbReference>
<name>A0A1H3FY49_9BACI</name>
<dbReference type="PANTHER" id="PTHR43280">
    <property type="entry name" value="ARAC-FAMILY TRANSCRIPTIONAL REGULATOR"/>
    <property type="match status" value="1"/>
</dbReference>
<evidence type="ECO:0000259" key="5">
    <source>
        <dbReference type="PROSITE" id="PS01124"/>
    </source>
</evidence>
<dbReference type="InterPro" id="IPR018062">
    <property type="entry name" value="HTH_AraC-typ_CS"/>
</dbReference>
<keyword evidence="4" id="KW-0597">Phosphoprotein</keyword>
<keyword evidence="1" id="KW-0805">Transcription regulation</keyword>
<dbReference type="InterPro" id="IPR009057">
    <property type="entry name" value="Homeodomain-like_sf"/>
</dbReference>
<evidence type="ECO:0000313" key="8">
    <source>
        <dbReference type="Proteomes" id="UP000198935"/>
    </source>
</evidence>
<organism evidence="7 8">
    <name type="scientific">Evansella caseinilytica</name>
    <dbReference type="NCBI Taxonomy" id="1503961"/>
    <lineage>
        <taxon>Bacteria</taxon>
        <taxon>Bacillati</taxon>
        <taxon>Bacillota</taxon>
        <taxon>Bacilli</taxon>
        <taxon>Bacillales</taxon>
        <taxon>Bacillaceae</taxon>
        <taxon>Evansella</taxon>
    </lineage>
</organism>
<dbReference type="SUPFAM" id="SSF52172">
    <property type="entry name" value="CheY-like"/>
    <property type="match status" value="1"/>
</dbReference>
<dbReference type="InterPro" id="IPR011006">
    <property type="entry name" value="CheY-like_superfamily"/>
</dbReference>
<dbReference type="Gene3D" id="1.10.10.60">
    <property type="entry name" value="Homeodomain-like"/>
    <property type="match status" value="2"/>
</dbReference>
<dbReference type="Pfam" id="PF17853">
    <property type="entry name" value="GGDEF_2"/>
    <property type="match status" value="1"/>
</dbReference>
<dbReference type="InterPro" id="IPR001789">
    <property type="entry name" value="Sig_transdc_resp-reg_receiver"/>
</dbReference>
<dbReference type="GO" id="GO:0043565">
    <property type="term" value="F:sequence-specific DNA binding"/>
    <property type="evidence" value="ECO:0007669"/>
    <property type="project" value="InterPro"/>
</dbReference>
<dbReference type="PRINTS" id="PR00032">
    <property type="entry name" value="HTHARAC"/>
</dbReference>
<dbReference type="Pfam" id="PF12833">
    <property type="entry name" value="HTH_18"/>
    <property type="match status" value="1"/>
</dbReference>
<dbReference type="PANTHER" id="PTHR43280:SF2">
    <property type="entry name" value="HTH-TYPE TRANSCRIPTIONAL REGULATOR EXSA"/>
    <property type="match status" value="1"/>
</dbReference>
<dbReference type="CDD" id="cd17536">
    <property type="entry name" value="REC_YesN-like"/>
    <property type="match status" value="1"/>
</dbReference>
<evidence type="ECO:0000259" key="6">
    <source>
        <dbReference type="PROSITE" id="PS50110"/>
    </source>
</evidence>
<dbReference type="Proteomes" id="UP000198935">
    <property type="component" value="Unassembled WGS sequence"/>
</dbReference>
<dbReference type="InterPro" id="IPR020449">
    <property type="entry name" value="Tscrpt_reg_AraC-type_HTH"/>
</dbReference>
<proteinExistence type="predicted"/>
<dbReference type="SMART" id="SM00448">
    <property type="entry name" value="REC"/>
    <property type="match status" value="1"/>
</dbReference>
<evidence type="ECO:0000313" key="7">
    <source>
        <dbReference type="EMBL" id="SDX95860.1"/>
    </source>
</evidence>
<keyword evidence="2" id="KW-0238">DNA-binding</keyword>
<feature type="modified residue" description="4-aspartylphosphate" evidence="4">
    <location>
        <position position="54"/>
    </location>
</feature>
<dbReference type="PROSITE" id="PS00041">
    <property type="entry name" value="HTH_ARAC_FAMILY_1"/>
    <property type="match status" value="1"/>
</dbReference>
<dbReference type="InterPro" id="IPR018060">
    <property type="entry name" value="HTH_AraC"/>
</dbReference>
<evidence type="ECO:0000256" key="2">
    <source>
        <dbReference type="ARBA" id="ARBA00023125"/>
    </source>
</evidence>
<keyword evidence="3" id="KW-0804">Transcription</keyword>
<reference evidence="8" key="1">
    <citation type="submission" date="2016-10" db="EMBL/GenBank/DDBJ databases">
        <authorList>
            <person name="Varghese N."/>
            <person name="Submissions S."/>
        </authorList>
    </citation>
    <scope>NUCLEOTIDE SEQUENCE [LARGE SCALE GENOMIC DNA]</scope>
    <source>
        <strain evidence="8">SP</strain>
    </source>
</reference>
<accession>A0A1H3FY49</accession>
<dbReference type="GO" id="GO:0000160">
    <property type="term" value="P:phosphorelay signal transduction system"/>
    <property type="evidence" value="ECO:0007669"/>
    <property type="project" value="InterPro"/>
</dbReference>
<evidence type="ECO:0000256" key="1">
    <source>
        <dbReference type="ARBA" id="ARBA00023015"/>
    </source>
</evidence>
<dbReference type="OrthoDB" id="9794370at2"/>
<evidence type="ECO:0000256" key="3">
    <source>
        <dbReference type="ARBA" id="ARBA00023163"/>
    </source>
</evidence>
<gene>
    <name evidence="7" type="ORF">SAMN05421736_1017</name>
</gene>
<evidence type="ECO:0000256" key="4">
    <source>
        <dbReference type="PROSITE-ProRule" id="PRU00169"/>
    </source>
</evidence>
<keyword evidence="8" id="KW-1185">Reference proteome</keyword>